<dbReference type="InterPro" id="IPR036291">
    <property type="entry name" value="NAD(P)-bd_dom_sf"/>
</dbReference>
<dbReference type="EMBL" id="ML178831">
    <property type="protein sequence ID" value="TFK99916.1"/>
    <property type="molecule type" value="Genomic_DNA"/>
</dbReference>
<dbReference type="STRING" id="1884261.A0A5C3QED1"/>
<dbReference type="SUPFAM" id="SSF51735">
    <property type="entry name" value="NAD(P)-binding Rossmann-fold domains"/>
    <property type="match status" value="1"/>
</dbReference>
<evidence type="ECO:0000313" key="3">
    <source>
        <dbReference type="Proteomes" id="UP000305067"/>
    </source>
</evidence>
<dbReference type="Proteomes" id="UP000305067">
    <property type="component" value="Unassembled WGS sequence"/>
</dbReference>
<evidence type="ECO:0000259" key="1">
    <source>
        <dbReference type="Pfam" id="PF05368"/>
    </source>
</evidence>
<dbReference type="Pfam" id="PF05368">
    <property type="entry name" value="NmrA"/>
    <property type="match status" value="1"/>
</dbReference>
<sequence>MSDKINILFTGATGYIGGAVLERLLKHPDASRFHIIAIVRSQEKAEKLKKLGIDVVVGSHSDAHTVRDAASKADVVFAVADADNLDAASAMMQGLKQRFEKTGKKSVLIHTSGTGTLTDKANGAFTYDKVYDDNDADQIETLSDDADHRHVDLLVLKADKDGYVKTHIVLPSTIYGIYSGKLVDLGIQNPHSVQIPKLIKLGKERGQAGMCGKGQNTWPHVHINDIADLYINLYDAIVANSPAPGHGREGYYFGENGHYRAGELAKAIAVELAAHGVGKDEPTTFTEEEFNKDPMVGYFGTNSRAKGSRARALGWKPKYTDKDFYASIKPEVNALLK</sequence>
<dbReference type="OrthoDB" id="10262413at2759"/>
<name>A0A5C3QED1_9AGAR</name>
<organism evidence="2 3">
    <name type="scientific">Pterulicium gracile</name>
    <dbReference type="NCBI Taxonomy" id="1884261"/>
    <lineage>
        <taxon>Eukaryota</taxon>
        <taxon>Fungi</taxon>
        <taxon>Dikarya</taxon>
        <taxon>Basidiomycota</taxon>
        <taxon>Agaricomycotina</taxon>
        <taxon>Agaricomycetes</taxon>
        <taxon>Agaricomycetidae</taxon>
        <taxon>Agaricales</taxon>
        <taxon>Pleurotineae</taxon>
        <taxon>Pterulaceae</taxon>
        <taxon>Pterulicium</taxon>
    </lineage>
</organism>
<dbReference type="GO" id="GO:0004029">
    <property type="term" value="F:aldehyde dehydrogenase (NAD+) activity"/>
    <property type="evidence" value="ECO:0007669"/>
    <property type="project" value="TreeGrafter"/>
</dbReference>
<dbReference type="InterPro" id="IPR051783">
    <property type="entry name" value="NAD(P)-dependent_oxidoreduct"/>
</dbReference>
<dbReference type="PANTHER" id="PTHR48079:SF6">
    <property type="entry name" value="NAD(P)-BINDING DOMAIN-CONTAINING PROTEIN-RELATED"/>
    <property type="match status" value="1"/>
</dbReference>
<dbReference type="Gene3D" id="3.40.50.720">
    <property type="entry name" value="NAD(P)-binding Rossmann-like Domain"/>
    <property type="match status" value="1"/>
</dbReference>
<reference evidence="2 3" key="1">
    <citation type="journal article" date="2019" name="Nat. Ecol. Evol.">
        <title>Megaphylogeny resolves global patterns of mushroom evolution.</title>
        <authorList>
            <person name="Varga T."/>
            <person name="Krizsan K."/>
            <person name="Foldi C."/>
            <person name="Dima B."/>
            <person name="Sanchez-Garcia M."/>
            <person name="Sanchez-Ramirez S."/>
            <person name="Szollosi G.J."/>
            <person name="Szarkandi J.G."/>
            <person name="Papp V."/>
            <person name="Albert L."/>
            <person name="Andreopoulos W."/>
            <person name="Angelini C."/>
            <person name="Antonin V."/>
            <person name="Barry K.W."/>
            <person name="Bougher N.L."/>
            <person name="Buchanan P."/>
            <person name="Buyck B."/>
            <person name="Bense V."/>
            <person name="Catcheside P."/>
            <person name="Chovatia M."/>
            <person name="Cooper J."/>
            <person name="Damon W."/>
            <person name="Desjardin D."/>
            <person name="Finy P."/>
            <person name="Geml J."/>
            <person name="Haridas S."/>
            <person name="Hughes K."/>
            <person name="Justo A."/>
            <person name="Karasinski D."/>
            <person name="Kautmanova I."/>
            <person name="Kiss B."/>
            <person name="Kocsube S."/>
            <person name="Kotiranta H."/>
            <person name="LaButti K.M."/>
            <person name="Lechner B.E."/>
            <person name="Liimatainen K."/>
            <person name="Lipzen A."/>
            <person name="Lukacs Z."/>
            <person name="Mihaltcheva S."/>
            <person name="Morgado L.N."/>
            <person name="Niskanen T."/>
            <person name="Noordeloos M.E."/>
            <person name="Ohm R.A."/>
            <person name="Ortiz-Santana B."/>
            <person name="Ovrebo C."/>
            <person name="Racz N."/>
            <person name="Riley R."/>
            <person name="Savchenko A."/>
            <person name="Shiryaev A."/>
            <person name="Soop K."/>
            <person name="Spirin V."/>
            <person name="Szebenyi C."/>
            <person name="Tomsovsky M."/>
            <person name="Tulloss R.E."/>
            <person name="Uehling J."/>
            <person name="Grigoriev I.V."/>
            <person name="Vagvolgyi C."/>
            <person name="Papp T."/>
            <person name="Martin F.M."/>
            <person name="Miettinen O."/>
            <person name="Hibbett D.S."/>
            <person name="Nagy L.G."/>
        </authorList>
    </citation>
    <scope>NUCLEOTIDE SEQUENCE [LARGE SCALE GENOMIC DNA]</scope>
    <source>
        <strain evidence="2 3">CBS 309.79</strain>
    </source>
</reference>
<dbReference type="InterPro" id="IPR008030">
    <property type="entry name" value="NmrA-like"/>
</dbReference>
<dbReference type="PANTHER" id="PTHR48079">
    <property type="entry name" value="PROTEIN YEEZ"/>
    <property type="match status" value="1"/>
</dbReference>
<dbReference type="AlphaFoldDB" id="A0A5C3QED1"/>
<gene>
    <name evidence="2" type="ORF">BDV98DRAFT_550739</name>
</gene>
<protein>
    <submittedName>
        <fullName evidence="2">NAD(P)-binding protein</fullName>
    </submittedName>
</protein>
<feature type="domain" description="NmrA-like" evidence="1">
    <location>
        <begin position="6"/>
        <end position="81"/>
    </location>
</feature>
<evidence type="ECO:0000313" key="2">
    <source>
        <dbReference type="EMBL" id="TFK99916.1"/>
    </source>
</evidence>
<accession>A0A5C3QED1</accession>
<dbReference type="GO" id="GO:0005737">
    <property type="term" value="C:cytoplasm"/>
    <property type="evidence" value="ECO:0007669"/>
    <property type="project" value="TreeGrafter"/>
</dbReference>
<keyword evidence="3" id="KW-1185">Reference proteome</keyword>
<proteinExistence type="predicted"/>